<dbReference type="AlphaFoldDB" id="A0AAV9RJ20"/>
<dbReference type="EMBL" id="JAHHUM010001772">
    <property type="protein sequence ID" value="KAK5608941.1"/>
    <property type="molecule type" value="Genomic_DNA"/>
</dbReference>
<accession>A0AAV9RJ20</accession>
<gene>
    <name evidence="2" type="ORF">CRENBAI_018091</name>
</gene>
<feature type="compositionally biased region" description="Basic and acidic residues" evidence="1">
    <location>
        <begin position="36"/>
        <end position="46"/>
    </location>
</feature>
<evidence type="ECO:0000313" key="3">
    <source>
        <dbReference type="Proteomes" id="UP001311232"/>
    </source>
</evidence>
<sequence>MVTVRFHASLQSGSLFRNEPPIIPLIAEHGTVPNRPCERATAEAHRTAHSRRSSGVGDNSSAHGRPDRQVTEQIYGNERGISLSVQTCEGYRRRIKQKLTDTHLVRERDRAVSLRA</sequence>
<organism evidence="2 3">
    <name type="scientific">Crenichthys baileyi</name>
    <name type="common">White River springfish</name>
    <dbReference type="NCBI Taxonomy" id="28760"/>
    <lineage>
        <taxon>Eukaryota</taxon>
        <taxon>Metazoa</taxon>
        <taxon>Chordata</taxon>
        <taxon>Craniata</taxon>
        <taxon>Vertebrata</taxon>
        <taxon>Euteleostomi</taxon>
        <taxon>Actinopterygii</taxon>
        <taxon>Neopterygii</taxon>
        <taxon>Teleostei</taxon>
        <taxon>Neoteleostei</taxon>
        <taxon>Acanthomorphata</taxon>
        <taxon>Ovalentaria</taxon>
        <taxon>Atherinomorphae</taxon>
        <taxon>Cyprinodontiformes</taxon>
        <taxon>Goodeidae</taxon>
        <taxon>Crenichthys</taxon>
    </lineage>
</organism>
<proteinExistence type="predicted"/>
<protein>
    <submittedName>
        <fullName evidence="2">Uncharacterized protein</fullName>
    </submittedName>
</protein>
<keyword evidence="3" id="KW-1185">Reference proteome</keyword>
<evidence type="ECO:0000313" key="2">
    <source>
        <dbReference type="EMBL" id="KAK5608941.1"/>
    </source>
</evidence>
<dbReference type="Proteomes" id="UP001311232">
    <property type="component" value="Unassembled WGS sequence"/>
</dbReference>
<evidence type="ECO:0000256" key="1">
    <source>
        <dbReference type="SAM" id="MobiDB-lite"/>
    </source>
</evidence>
<reference evidence="2 3" key="1">
    <citation type="submission" date="2021-06" db="EMBL/GenBank/DDBJ databases">
        <authorList>
            <person name="Palmer J.M."/>
        </authorList>
    </citation>
    <scope>NUCLEOTIDE SEQUENCE [LARGE SCALE GENOMIC DNA]</scope>
    <source>
        <strain evidence="2 3">MEX-2019</strain>
        <tissue evidence="2">Muscle</tissue>
    </source>
</reference>
<comment type="caution">
    <text evidence="2">The sequence shown here is derived from an EMBL/GenBank/DDBJ whole genome shotgun (WGS) entry which is preliminary data.</text>
</comment>
<name>A0AAV9RJ20_9TELE</name>
<feature type="region of interest" description="Disordered" evidence="1">
    <location>
        <begin position="32"/>
        <end position="68"/>
    </location>
</feature>